<keyword evidence="2" id="KW-0040">ANK repeat</keyword>
<dbReference type="EMBL" id="CAJHJT010000012">
    <property type="protein sequence ID" value="CAD6998335.1"/>
    <property type="molecule type" value="Genomic_DNA"/>
</dbReference>
<dbReference type="PANTHER" id="PTHR46680">
    <property type="entry name" value="NF-KAPPA-B INHIBITOR ALPHA"/>
    <property type="match status" value="1"/>
</dbReference>
<dbReference type="PANTHER" id="PTHR46680:SF3">
    <property type="entry name" value="NF-KAPPA-B INHIBITOR CACTUS"/>
    <property type="match status" value="1"/>
</dbReference>
<name>A0A811UKU2_CERCA</name>
<proteinExistence type="predicted"/>
<evidence type="ECO:0000256" key="2">
    <source>
        <dbReference type="ARBA" id="ARBA00023043"/>
    </source>
</evidence>
<dbReference type="Proteomes" id="UP000606786">
    <property type="component" value="Unassembled WGS sequence"/>
</dbReference>
<feature type="region of interest" description="Disordered" evidence="3">
    <location>
        <begin position="1"/>
        <end position="92"/>
    </location>
</feature>
<protein>
    <submittedName>
        <fullName evidence="4">(Mediterranean fruit fly) hypothetical protein</fullName>
    </submittedName>
</protein>
<feature type="compositionally biased region" description="Polar residues" evidence="3">
    <location>
        <begin position="116"/>
        <end position="136"/>
    </location>
</feature>
<evidence type="ECO:0000313" key="4">
    <source>
        <dbReference type="EMBL" id="CAD6998335.1"/>
    </source>
</evidence>
<evidence type="ECO:0000256" key="3">
    <source>
        <dbReference type="SAM" id="MobiDB-lite"/>
    </source>
</evidence>
<keyword evidence="1" id="KW-0677">Repeat</keyword>
<dbReference type="GO" id="GO:0051059">
    <property type="term" value="F:NF-kappaB binding"/>
    <property type="evidence" value="ECO:0007669"/>
    <property type="project" value="TreeGrafter"/>
</dbReference>
<feature type="region of interest" description="Disordered" evidence="3">
    <location>
        <begin position="173"/>
        <end position="200"/>
    </location>
</feature>
<accession>A0A811UKU2</accession>
<dbReference type="AlphaFoldDB" id="A0A811UKU2"/>
<organism evidence="4 5">
    <name type="scientific">Ceratitis capitata</name>
    <name type="common">Mediterranean fruit fly</name>
    <name type="synonym">Tephritis capitata</name>
    <dbReference type="NCBI Taxonomy" id="7213"/>
    <lineage>
        <taxon>Eukaryota</taxon>
        <taxon>Metazoa</taxon>
        <taxon>Ecdysozoa</taxon>
        <taxon>Arthropoda</taxon>
        <taxon>Hexapoda</taxon>
        <taxon>Insecta</taxon>
        <taxon>Pterygota</taxon>
        <taxon>Neoptera</taxon>
        <taxon>Endopterygota</taxon>
        <taxon>Diptera</taxon>
        <taxon>Brachycera</taxon>
        <taxon>Muscomorpha</taxon>
        <taxon>Tephritoidea</taxon>
        <taxon>Tephritidae</taxon>
        <taxon>Ceratitis</taxon>
        <taxon>Ceratitis</taxon>
    </lineage>
</organism>
<evidence type="ECO:0000313" key="5">
    <source>
        <dbReference type="Proteomes" id="UP000606786"/>
    </source>
</evidence>
<keyword evidence="5" id="KW-1185">Reference proteome</keyword>
<dbReference type="GO" id="GO:0071356">
    <property type="term" value="P:cellular response to tumor necrosis factor"/>
    <property type="evidence" value="ECO:0007669"/>
    <property type="project" value="TreeGrafter"/>
</dbReference>
<dbReference type="GO" id="GO:0005829">
    <property type="term" value="C:cytosol"/>
    <property type="evidence" value="ECO:0007669"/>
    <property type="project" value="TreeGrafter"/>
</dbReference>
<dbReference type="InterPro" id="IPR036770">
    <property type="entry name" value="Ankyrin_rpt-contain_sf"/>
</dbReference>
<feature type="compositionally biased region" description="Basic and acidic residues" evidence="3">
    <location>
        <begin position="11"/>
        <end position="27"/>
    </location>
</feature>
<dbReference type="Gene3D" id="1.25.40.20">
    <property type="entry name" value="Ankyrin repeat-containing domain"/>
    <property type="match status" value="1"/>
</dbReference>
<reference evidence="4" key="1">
    <citation type="submission" date="2020-11" db="EMBL/GenBank/DDBJ databases">
        <authorList>
            <person name="Whitehead M."/>
        </authorList>
    </citation>
    <scope>NUCLEOTIDE SEQUENCE</scope>
    <source>
        <strain evidence="4">EGII</strain>
    </source>
</reference>
<comment type="caution">
    <text evidence="4">The sequence shown here is derived from an EMBL/GenBank/DDBJ whole genome shotgun (WGS) entry which is preliminary data.</text>
</comment>
<feature type="region of interest" description="Disordered" evidence="3">
    <location>
        <begin position="115"/>
        <end position="145"/>
    </location>
</feature>
<gene>
    <name evidence="4" type="ORF">CCAP1982_LOCUS6939</name>
</gene>
<dbReference type="InterPro" id="IPR051070">
    <property type="entry name" value="NF-kappa-B_inhibitor"/>
</dbReference>
<dbReference type="OrthoDB" id="20727at2759"/>
<evidence type="ECO:0000256" key="1">
    <source>
        <dbReference type="ARBA" id="ARBA00022737"/>
    </source>
</evidence>
<dbReference type="SUPFAM" id="SSF48403">
    <property type="entry name" value="Ankyrin repeat"/>
    <property type="match status" value="1"/>
</dbReference>
<sequence>MTSRINSESLNENKERVDEESFKKKEYLGNIDSEDLAHGTDSGFLSGPQNSFYEEQEEQKYNDPKSLDNSCNDLKPDNGKPTLGSKNSGEKTAEDACVVDSGCIDEEECNEVEQRSVVQDTNTLPSEQLNSENASTTKDKSTHDNNMRLEHDVDSHIAERFCNLSLQHGPINDLNGSDNRANVEPTPAATAPKHSAEPSNQLPAWEQCYQQNDDGDTYLHLACISGYDNVVAALIRLAIHPCLLNIKNDYGQPPYT</sequence>
<feature type="compositionally biased region" description="Polar residues" evidence="3">
    <location>
        <begin position="1"/>
        <end position="10"/>
    </location>
</feature>